<dbReference type="Gene3D" id="3.40.50.410">
    <property type="entry name" value="von Willebrand factor, type A domain"/>
    <property type="match status" value="1"/>
</dbReference>
<comment type="caution">
    <text evidence="2">The sequence shown here is derived from an EMBL/GenBank/DDBJ whole genome shotgun (WGS) entry which is preliminary data.</text>
</comment>
<dbReference type="EMBL" id="MU826351">
    <property type="protein sequence ID" value="KAJ7381082.1"/>
    <property type="molecule type" value="Genomic_DNA"/>
</dbReference>
<keyword evidence="3" id="KW-1185">Reference proteome</keyword>
<dbReference type="Proteomes" id="UP001163046">
    <property type="component" value="Unassembled WGS sequence"/>
</dbReference>
<evidence type="ECO:0000313" key="2">
    <source>
        <dbReference type="EMBL" id="KAJ7381082.1"/>
    </source>
</evidence>
<gene>
    <name evidence="2" type="ORF">OS493_004680</name>
</gene>
<protein>
    <recommendedName>
        <fullName evidence="1">VWFA domain-containing protein</fullName>
    </recommendedName>
</protein>
<dbReference type="AlphaFoldDB" id="A0A9W9ZG64"/>
<evidence type="ECO:0000259" key="1">
    <source>
        <dbReference type="PROSITE" id="PS50234"/>
    </source>
</evidence>
<sequence>IALLVTTGPQSTQQPLDTPLADAAAQLKDIGVDVYSFGIGPNVVPSELEAIGSRPEYVFRPKTADLPILSSQLDAMIRQ</sequence>
<feature type="non-terminal residue" evidence="2">
    <location>
        <position position="79"/>
    </location>
</feature>
<dbReference type="InterPro" id="IPR036465">
    <property type="entry name" value="vWFA_dom_sf"/>
</dbReference>
<dbReference type="OrthoDB" id="6252479at2759"/>
<organism evidence="2 3">
    <name type="scientific">Desmophyllum pertusum</name>
    <dbReference type="NCBI Taxonomy" id="174260"/>
    <lineage>
        <taxon>Eukaryota</taxon>
        <taxon>Metazoa</taxon>
        <taxon>Cnidaria</taxon>
        <taxon>Anthozoa</taxon>
        <taxon>Hexacorallia</taxon>
        <taxon>Scleractinia</taxon>
        <taxon>Caryophylliina</taxon>
        <taxon>Caryophylliidae</taxon>
        <taxon>Desmophyllum</taxon>
    </lineage>
</organism>
<proteinExistence type="predicted"/>
<dbReference type="SUPFAM" id="SSF53300">
    <property type="entry name" value="vWA-like"/>
    <property type="match status" value="1"/>
</dbReference>
<accession>A0A9W9ZG64</accession>
<dbReference type="PROSITE" id="PS50234">
    <property type="entry name" value="VWFA"/>
    <property type="match status" value="1"/>
</dbReference>
<dbReference type="InterPro" id="IPR002035">
    <property type="entry name" value="VWF_A"/>
</dbReference>
<name>A0A9W9ZG64_9CNID</name>
<feature type="non-terminal residue" evidence="2">
    <location>
        <position position="1"/>
    </location>
</feature>
<evidence type="ECO:0000313" key="3">
    <source>
        <dbReference type="Proteomes" id="UP001163046"/>
    </source>
</evidence>
<feature type="domain" description="VWFA" evidence="1">
    <location>
        <begin position="1"/>
        <end position="76"/>
    </location>
</feature>
<dbReference type="Pfam" id="PF00092">
    <property type="entry name" value="VWA"/>
    <property type="match status" value="1"/>
</dbReference>
<reference evidence="2" key="1">
    <citation type="submission" date="2023-01" db="EMBL/GenBank/DDBJ databases">
        <title>Genome assembly of the deep-sea coral Lophelia pertusa.</title>
        <authorList>
            <person name="Herrera S."/>
            <person name="Cordes E."/>
        </authorList>
    </citation>
    <scope>NUCLEOTIDE SEQUENCE</scope>
    <source>
        <strain evidence="2">USNM1676648</strain>
        <tissue evidence="2">Polyp</tissue>
    </source>
</reference>